<evidence type="ECO:0000313" key="1">
    <source>
        <dbReference type="EMBL" id="WDE97673.1"/>
    </source>
</evidence>
<organism evidence="1 2">
    <name type="scientific">Lentisphaera profundi</name>
    <dbReference type="NCBI Taxonomy" id="1658616"/>
    <lineage>
        <taxon>Bacteria</taxon>
        <taxon>Pseudomonadati</taxon>
        <taxon>Lentisphaerota</taxon>
        <taxon>Lentisphaeria</taxon>
        <taxon>Lentisphaerales</taxon>
        <taxon>Lentisphaeraceae</taxon>
        <taxon>Lentisphaera</taxon>
    </lineage>
</organism>
<keyword evidence="2" id="KW-1185">Reference proteome</keyword>
<gene>
    <name evidence="1" type="ORF">PQO03_17755</name>
</gene>
<dbReference type="RefSeq" id="WP_274152204.1">
    <property type="nucleotide sequence ID" value="NZ_CP117812.1"/>
</dbReference>
<sequence>MNKRQKYLLLIMLLMIAVVIIDNSKLSFNMDFFNGNDAIRAKQNHQKLSTDLQLALHKESELESLEKSNAESLKKLYSYEGPTSPRSLIQQEIRKYLQVENLDQIIVNVGREKSLTTYEHLKVIDYPLTGTIAAAEMKSFYSFLRALADNEKIYNWSSFQLTASKATSKAPANNFRLNGVLRTYVKAPLIVQGAQ</sequence>
<name>A0ABY7VWM7_9BACT</name>
<proteinExistence type="predicted"/>
<reference evidence="1 2" key="1">
    <citation type="submission" date="2023-02" db="EMBL/GenBank/DDBJ databases">
        <title>Genome sequence of Lentisphaera profundi SAORIC-696.</title>
        <authorList>
            <person name="Kim e."/>
            <person name="Cho J.-C."/>
            <person name="Choi A."/>
            <person name="Kang I."/>
        </authorList>
    </citation>
    <scope>NUCLEOTIDE SEQUENCE [LARGE SCALE GENOMIC DNA]</scope>
    <source>
        <strain evidence="1 2">SAORIC-696</strain>
    </source>
</reference>
<dbReference type="EMBL" id="CP117812">
    <property type="protein sequence ID" value="WDE97673.1"/>
    <property type="molecule type" value="Genomic_DNA"/>
</dbReference>
<evidence type="ECO:0000313" key="2">
    <source>
        <dbReference type="Proteomes" id="UP001214250"/>
    </source>
</evidence>
<dbReference type="Proteomes" id="UP001214250">
    <property type="component" value="Chromosome 2"/>
</dbReference>
<evidence type="ECO:0008006" key="3">
    <source>
        <dbReference type="Google" id="ProtNLM"/>
    </source>
</evidence>
<accession>A0ABY7VWM7</accession>
<protein>
    <recommendedName>
        <fullName evidence="3">General secretion pathway protein GspM</fullName>
    </recommendedName>
</protein>